<keyword evidence="7" id="KW-0808">Transferase</keyword>
<dbReference type="eggNOG" id="COG0389">
    <property type="taxonomic scope" value="Bacteria"/>
</dbReference>
<dbReference type="SUPFAM" id="SSF56672">
    <property type="entry name" value="DNA/RNA polymerases"/>
    <property type="match status" value="1"/>
</dbReference>
<reference key="2">
    <citation type="submission" date="2011-05" db="EMBL/GenBank/DDBJ databases">
        <title>Complete genome sequence of the aerobic marine methanotroph Methylomonas methanica MC09.</title>
        <authorList>
            <person name="Boden R."/>
            <person name="Cunliffe M."/>
            <person name="Scanlan J."/>
            <person name="Moussard H."/>
            <person name="Kits K.D."/>
            <person name="Klotz M."/>
            <person name="Jetten M."/>
            <person name="Vuilleumier S."/>
            <person name="Han J."/>
            <person name="Peters L."/>
            <person name="Mikhailova N."/>
            <person name="Teshima H."/>
            <person name="Tapia R."/>
            <person name="Kyrpides N."/>
            <person name="Ivanova N."/>
            <person name="Pagani I."/>
            <person name="Cheng J.-F."/>
            <person name="Goodwin L."/>
            <person name="Han C."/>
            <person name="Hauser L."/>
            <person name="Land M."/>
            <person name="Lapidus A."/>
            <person name="Lucas S."/>
            <person name="Pitluck S."/>
            <person name="Woyke T."/>
            <person name="Stein L.Y."/>
            <person name="Murrell C."/>
        </authorList>
    </citation>
    <scope>NUCLEOTIDE SEQUENCE</scope>
    <source>
        <strain>MC09</strain>
    </source>
</reference>
<dbReference type="Pfam" id="PF11799">
    <property type="entry name" value="IMS_C"/>
    <property type="match status" value="1"/>
</dbReference>
<evidence type="ECO:0000256" key="5">
    <source>
        <dbReference type="ARBA" id="ARBA00023236"/>
    </source>
</evidence>
<dbReference type="GO" id="GO:0009432">
    <property type="term" value="P:SOS response"/>
    <property type="evidence" value="ECO:0007669"/>
    <property type="project" value="UniProtKB-KW"/>
</dbReference>
<dbReference type="SUPFAM" id="SSF100879">
    <property type="entry name" value="Lesion bypass DNA polymerase (Y-family), little finger domain"/>
    <property type="match status" value="1"/>
</dbReference>
<dbReference type="AlphaFoldDB" id="G0A568"/>
<feature type="domain" description="UmuC" evidence="6">
    <location>
        <begin position="12"/>
        <end position="198"/>
    </location>
</feature>
<dbReference type="PANTHER" id="PTHR11076">
    <property type="entry name" value="DNA REPAIR POLYMERASE UMUC / TRANSFERASE FAMILY MEMBER"/>
    <property type="match status" value="1"/>
</dbReference>
<sequence>MSVIVNPNDKLIGLVDGNNFYVSCERVFRPDLIGKPVAVLSNNDGCLVSRSQEIKDLGIKMGVPAFQIQHLVKQHHIHLLSSNYSLYADLSARMMSVLETFTPTVEVYSIDEAFLDFTDVYACRQDPIAYAKQIKETVQRQVGIPVCVGLGPTKTLAKLANFAAKKWQQTGGVLNLSDQTRREKLMKIVPVDDVWGIGRQLSKQLNPLGIYTVWDLAQQSPQKMQQRFSVVMARTIMELNGISCLDLETIVPDKQQIVCSRSFSRKLTTLQELSPAMAEFACRASEKLRQQHSVTGCATAFLRTNPFAEHEPQYQRAASQKLHYPSQDSRIIAGIVQQLLKEIYRPGYSYQKCGVQLSQIQSHTAPEQLDLFDSQQTLESPQLMQTLDQINRRFPKGIAIATTKIDQTWKPKAENLSQRYTTDWRELVTVYCH</sequence>
<dbReference type="InterPro" id="IPR043502">
    <property type="entry name" value="DNA/RNA_pol_sf"/>
</dbReference>
<dbReference type="GO" id="GO:0005829">
    <property type="term" value="C:cytosol"/>
    <property type="evidence" value="ECO:0007669"/>
    <property type="project" value="TreeGrafter"/>
</dbReference>
<gene>
    <name evidence="7" type="ordered locus">Metme_1987</name>
</gene>
<dbReference type="InterPro" id="IPR036775">
    <property type="entry name" value="DNA_pol_Y-fam_lit_finger_sf"/>
</dbReference>
<dbReference type="EMBL" id="CP002738">
    <property type="protein sequence ID" value="AEG00398.1"/>
    <property type="molecule type" value="Genomic_DNA"/>
</dbReference>
<accession>G0A568</accession>
<evidence type="ECO:0000259" key="6">
    <source>
        <dbReference type="PROSITE" id="PS50173"/>
    </source>
</evidence>
<dbReference type="KEGG" id="mmt:Metme_1987"/>
<keyword evidence="7" id="KW-0548">Nucleotidyltransferase</keyword>
<dbReference type="InterPro" id="IPR050116">
    <property type="entry name" value="DNA_polymerase-Y"/>
</dbReference>
<dbReference type="InterPro" id="IPR025188">
    <property type="entry name" value="DUF4113"/>
</dbReference>
<evidence type="ECO:0000256" key="3">
    <source>
        <dbReference type="ARBA" id="ARBA00023199"/>
    </source>
</evidence>
<dbReference type="HOGENOM" id="CLU_012348_3_0_6"/>
<protein>
    <submittedName>
        <fullName evidence="7">DNA-directed DNA polymerase</fullName>
    </submittedName>
</protein>
<reference evidence="7 8" key="1">
    <citation type="journal article" date="2011" name="J. Bacteriol.">
        <title>Complete Genome Sequence of the Aerobic Marine Methanotroph Methylomonas methanica MC09.</title>
        <authorList>
            <person name="Boden R."/>
            <person name="Cunliffe M."/>
            <person name="Scanlan J."/>
            <person name="Moussard H."/>
            <person name="Kits K.D."/>
            <person name="Klotz M.G."/>
            <person name="Jetten M.S."/>
            <person name="Vuilleumier S."/>
            <person name="Han J."/>
            <person name="Peters L."/>
            <person name="Mikhailova N."/>
            <person name="Teshima H."/>
            <person name="Tapia R."/>
            <person name="Kyrpides N."/>
            <person name="Ivanova N."/>
            <person name="Pagani I."/>
            <person name="Cheng J.F."/>
            <person name="Goodwin L."/>
            <person name="Han C."/>
            <person name="Hauser L."/>
            <person name="Land M.L."/>
            <person name="Lapidus A."/>
            <person name="Lucas S."/>
            <person name="Pitluck S."/>
            <person name="Woyke T."/>
            <person name="Stein L."/>
            <person name="Murrell J.C."/>
        </authorList>
    </citation>
    <scope>NUCLEOTIDE SEQUENCE [LARGE SCALE GENOMIC DNA]</scope>
    <source>
        <strain evidence="7 8">MC09</strain>
    </source>
</reference>
<evidence type="ECO:0000313" key="7">
    <source>
        <dbReference type="EMBL" id="AEG00398.1"/>
    </source>
</evidence>
<dbReference type="CDD" id="cd01700">
    <property type="entry name" value="PolY_Pol_V_umuC"/>
    <property type="match status" value="1"/>
</dbReference>
<evidence type="ECO:0000256" key="4">
    <source>
        <dbReference type="ARBA" id="ARBA00023204"/>
    </source>
</evidence>
<dbReference type="Gene3D" id="3.40.1170.60">
    <property type="match status" value="1"/>
</dbReference>
<dbReference type="InterPro" id="IPR017961">
    <property type="entry name" value="DNA_pol_Y-fam_little_finger"/>
</dbReference>
<dbReference type="GO" id="GO:0003887">
    <property type="term" value="F:DNA-directed DNA polymerase activity"/>
    <property type="evidence" value="ECO:0007669"/>
    <property type="project" value="UniProtKB-KW"/>
</dbReference>
<dbReference type="STRING" id="857087.Metme_1987"/>
<dbReference type="Pfam" id="PF00817">
    <property type="entry name" value="IMS"/>
    <property type="match status" value="1"/>
</dbReference>
<comment type="similarity">
    <text evidence="1">Belongs to the DNA polymerase type-Y family.</text>
</comment>
<evidence type="ECO:0000256" key="1">
    <source>
        <dbReference type="ARBA" id="ARBA00010945"/>
    </source>
</evidence>
<dbReference type="PROSITE" id="PS50173">
    <property type="entry name" value="UMUC"/>
    <property type="match status" value="1"/>
</dbReference>
<organism evidence="7 8">
    <name type="scientific">Methylomonas methanica (strain DSM 25384 / MC09)</name>
    <dbReference type="NCBI Taxonomy" id="857087"/>
    <lineage>
        <taxon>Bacteria</taxon>
        <taxon>Pseudomonadati</taxon>
        <taxon>Pseudomonadota</taxon>
        <taxon>Gammaproteobacteria</taxon>
        <taxon>Methylococcales</taxon>
        <taxon>Methylococcaceae</taxon>
        <taxon>Methylomonas</taxon>
    </lineage>
</organism>
<keyword evidence="7" id="KW-0239">DNA-directed DNA polymerase</keyword>
<dbReference type="Gene3D" id="3.30.70.270">
    <property type="match status" value="1"/>
</dbReference>
<dbReference type="Pfam" id="PF13438">
    <property type="entry name" value="DUF4113"/>
    <property type="match status" value="1"/>
</dbReference>
<dbReference type="Gene3D" id="3.30.1490.100">
    <property type="entry name" value="DNA polymerase, Y-family, little finger domain"/>
    <property type="match status" value="1"/>
</dbReference>
<dbReference type="Gene3D" id="1.10.150.20">
    <property type="entry name" value="5' to 3' exonuclease, C-terminal subdomain"/>
    <property type="match status" value="1"/>
</dbReference>
<evidence type="ECO:0000313" key="8">
    <source>
        <dbReference type="Proteomes" id="UP000008888"/>
    </source>
</evidence>
<dbReference type="GO" id="GO:0042276">
    <property type="term" value="P:error-prone translesion synthesis"/>
    <property type="evidence" value="ECO:0007669"/>
    <property type="project" value="TreeGrafter"/>
</dbReference>
<dbReference type="InterPro" id="IPR043128">
    <property type="entry name" value="Rev_trsase/Diguanyl_cyclase"/>
</dbReference>
<keyword evidence="4" id="KW-0234">DNA repair</keyword>
<keyword evidence="8" id="KW-1185">Reference proteome</keyword>
<dbReference type="InterPro" id="IPR001126">
    <property type="entry name" value="UmuC"/>
</dbReference>
<evidence type="ECO:0000256" key="2">
    <source>
        <dbReference type="ARBA" id="ARBA00022763"/>
    </source>
</evidence>
<dbReference type="GO" id="GO:0003684">
    <property type="term" value="F:damaged DNA binding"/>
    <property type="evidence" value="ECO:0007669"/>
    <property type="project" value="InterPro"/>
</dbReference>
<dbReference type="PANTHER" id="PTHR11076:SF34">
    <property type="entry name" value="PROTEIN UMUC"/>
    <property type="match status" value="1"/>
</dbReference>
<dbReference type="GO" id="GO:0006281">
    <property type="term" value="P:DNA repair"/>
    <property type="evidence" value="ECO:0007669"/>
    <property type="project" value="UniProtKB-KW"/>
</dbReference>
<keyword evidence="3" id="KW-0741">SOS mutagenesis</keyword>
<dbReference type="NCBIfam" id="NF002955">
    <property type="entry name" value="PRK03609.1"/>
    <property type="match status" value="1"/>
</dbReference>
<dbReference type="RefSeq" id="WP_013818645.1">
    <property type="nucleotide sequence ID" value="NC_015572.1"/>
</dbReference>
<reference evidence="8" key="3">
    <citation type="submission" date="2011-05" db="EMBL/GenBank/DDBJ databases">
        <title>Complete sequence of Methylomonas methanica MC09.</title>
        <authorList>
            <consortium name="US DOE Joint Genome Institute"/>
            <person name="Lucas S."/>
            <person name="Han J."/>
            <person name="Lapidus A."/>
            <person name="Cheng J.-F."/>
            <person name="Goodwin L."/>
            <person name="Pitluck S."/>
            <person name="Peters L."/>
            <person name="Mikhailova N."/>
            <person name="Teshima H."/>
            <person name="Han C."/>
            <person name="Tapia R."/>
            <person name="Land M."/>
            <person name="Hauser L."/>
            <person name="Kyrpides N."/>
            <person name="Ivanova N."/>
            <person name="Pagani I."/>
            <person name="Stein L."/>
            <person name="Woyke T."/>
        </authorList>
    </citation>
    <scope>NUCLEOTIDE SEQUENCE [LARGE SCALE GENOMIC DNA]</scope>
    <source>
        <strain evidence="8">MC09</strain>
    </source>
</reference>
<keyword evidence="5" id="KW-0742">SOS response</keyword>
<name>G0A568_METMM</name>
<keyword evidence="2" id="KW-0227">DNA damage</keyword>
<proteinExistence type="inferred from homology"/>
<dbReference type="Proteomes" id="UP000008888">
    <property type="component" value="Chromosome"/>
</dbReference>